<evidence type="ECO:0000313" key="1">
    <source>
        <dbReference type="EMBL" id="MEF2255602.1"/>
    </source>
</evidence>
<dbReference type="RefSeq" id="WP_331791824.1">
    <property type="nucleotide sequence ID" value="NZ_BAAAUO010000011.1"/>
</dbReference>
<comment type="caution">
    <text evidence="1">The sequence shown here is derived from an EMBL/GenBank/DDBJ whole genome shotgun (WGS) entry which is preliminary data.</text>
</comment>
<proteinExistence type="predicted"/>
<organism evidence="1 2">
    <name type="scientific">Microbacterium schleiferi</name>
    <dbReference type="NCBI Taxonomy" id="69362"/>
    <lineage>
        <taxon>Bacteria</taxon>
        <taxon>Bacillati</taxon>
        <taxon>Actinomycetota</taxon>
        <taxon>Actinomycetes</taxon>
        <taxon>Micrococcales</taxon>
        <taxon>Microbacteriaceae</taxon>
        <taxon>Microbacterium</taxon>
    </lineage>
</organism>
<keyword evidence="2" id="KW-1185">Reference proteome</keyword>
<protein>
    <submittedName>
        <fullName evidence="1">Uncharacterized protein</fullName>
    </submittedName>
</protein>
<dbReference type="EMBL" id="JAZHOV010000005">
    <property type="protein sequence ID" value="MEF2255602.1"/>
    <property type="molecule type" value="Genomic_DNA"/>
</dbReference>
<evidence type="ECO:0000313" key="2">
    <source>
        <dbReference type="Proteomes" id="UP001351900"/>
    </source>
</evidence>
<dbReference type="Proteomes" id="UP001351900">
    <property type="component" value="Unassembled WGS sequence"/>
</dbReference>
<name>A0ABU7V7F5_9MICO</name>
<gene>
    <name evidence="1" type="ORF">V2V91_10725</name>
</gene>
<reference evidence="1 2" key="1">
    <citation type="submission" date="2024-01" db="EMBL/GenBank/DDBJ databases">
        <title>the genome sequence of strain Microbacterium schleiferi NBRC 15075.</title>
        <authorList>
            <person name="Ding Y."/>
            <person name="Zhang G."/>
        </authorList>
    </citation>
    <scope>NUCLEOTIDE SEQUENCE [LARGE SCALE GENOMIC DNA]</scope>
    <source>
        <strain evidence="1 2">NBRC 15075</strain>
    </source>
</reference>
<accession>A0ABU7V7F5</accession>
<sequence length="129" mass="14079">MIDVAVRASDLGDIRPAVMEALEGVGLTWEGLIESLGPAGVVAFMDDLPTRYVTNVMRSAKLRQNQQKWELNDLNDILALPVAAVYCDVVVTEKQWAHRLTVGKIGTRYGTKVLRSVADLASILRAASN</sequence>